<protein>
    <submittedName>
        <fullName evidence="2">Molybdopterin-guanine dinucleotide biosynthesis protein B</fullName>
    </submittedName>
</protein>
<feature type="domain" description="Molybdopterin-guanine dinucleotide biosynthesis protein B (MobB)" evidence="1">
    <location>
        <begin position="3"/>
        <end position="135"/>
    </location>
</feature>
<dbReference type="CDD" id="cd03116">
    <property type="entry name" value="MobB"/>
    <property type="match status" value="1"/>
</dbReference>
<dbReference type="Proteomes" id="UP001267407">
    <property type="component" value="Unassembled WGS sequence"/>
</dbReference>
<name>A0ABU2HC13_9GAMM</name>
<proteinExistence type="predicted"/>
<dbReference type="InterPro" id="IPR004435">
    <property type="entry name" value="MobB_dom"/>
</dbReference>
<dbReference type="PANTHER" id="PTHR40072">
    <property type="entry name" value="MOLYBDOPTERIN-GUANINE DINUCLEOTIDE BIOSYNTHESIS ADAPTER PROTEIN-RELATED"/>
    <property type="match status" value="1"/>
</dbReference>
<accession>A0ABU2HC13</accession>
<keyword evidence="3" id="KW-1185">Reference proteome</keyword>
<dbReference type="EMBL" id="JAVMBO010000003">
    <property type="protein sequence ID" value="MDS1308618.1"/>
    <property type="molecule type" value="Genomic_DNA"/>
</dbReference>
<sequence length="178" mass="19286">MNVIGIVGWKNSGKTTLASALIRELSGRGLTVNSIKHAHHMVDVDQPGTDSYKHREAGAQEVILAGGQRFAIMHELRGAKEPTLDVLLARLGSCDWVVVEGFKTHTHPKIEVHRRESSGSPLFREDKSIVAVAADYPADFQGPVLDVNDVTAIADFVLSREKPPSVSSDTKPSDAQNP</sequence>
<organism evidence="2 3">
    <name type="scientific">Marinobacter xiaoshiensis</name>
    <dbReference type="NCBI Taxonomy" id="3073652"/>
    <lineage>
        <taxon>Bacteria</taxon>
        <taxon>Pseudomonadati</taxon>
        <taxon>Pseudomonadota</taxon>
        <taxon>Gammaproteobacteria</taxon>
        <taxon>Pseudomonadales</taxon>
        <taxon>Marinobacteraceae</taxon>
        <taxon>Marinobacter</taxon>
    </lineage>
</organism>
<reference evidence="2" key="1">
    <citation type="submission" date="2023-09" db="EMBL/GenBank/DDBJ databases">
        <title>Marinobacter sediminicola sp. nov. and Marinobacter maritimum sp. nov., isolated from marine sediment.</title>
        <authorList>
            <person name="An J."/>
        </authorList>
    </citation>
    <scope>NUCLEOTIDE SEQUENCE</scope>
    <source>
        <strain evidence="2">F60267</strain>
    </source>
</reference>
<dbReference type="Pfam" id="PF03205">
    <property type="entry name" value="MobB"/>
    <property type="match status" value="1"/>
</dbReference>
<dbReference type="PANTHER" id="PTHR40072:SF1">
    <property type="entry name" value="MOLYBDOPTERIN-GUANINE DINUCLEOTIDE BIOSYNTHESIS ADAPTER PROTEIN"/>
    <property type="match status" value="1"/>
</dbReference>
<evidence type="ECO:0000259" key="1">
    <source>
        <dbReference type="Pfam" id="PF03205"/>
    </source>
</evidence>
<comment type="caution">
    <text evidence="2">The sequence shown here is derived from an EMBL/GenBank/DDBJ whole genome shotgun (WGS) entry which is preliminary data.</text>
</comment>
<dbReference type="InterPro" id="IPR027417">
    <property type="entry name" value="P-loop_NTPase"/>
</dbReference>
<gene>
    <name evidence="2" type="primary">mobB</name>
    <name evidence="2" type="ORF">RKA07_00720</name>
</gene>
<evidence type="ECO:0000313" key="2">
    <source>
        <dbReference type="EMBL" id="MDS1308618.1"/>
    </source>
</evidence>
<evidence type="ECO:0000313" key="3">
    <source>
        <dbReference type="Proteomes" id="UP001267407"/>
    </source>
</evidence>
<dbReference type="NCBIfam" id="TIGR00176">
    <property type="entry name" value="mobB"/>
    <property type="match status" value="1"/>
</dbReference>
<dbReference type="Gene3D" id="3.40.50.300">
    <property type="entry name" value="P-loop containing nucleotide triphosphate hydrolases"/>
    <property type="match status" value="1"/>
</dbReference>
<dbReference type="InterPro" id="IPR052539">
    <property type="entry name" value="MGD_biosynthesis_adapter"/>
</dbReference>
<dbReference type="RefSeq" id="WP_310965306.1">
    <property type="nucleotide sequence ID" value="NZ_JAVMBO010000003.1"/>
</dbReference>
<dbReference type="SUPFAM" id="SSF52540">
    <property type="entry name" value="P-loop containing nucleoside triphosphate hydrolases"/>
    <property type="match status" value="1"/>
</dbReference>